<dbReference type="AlphaFoldDB" id="A0A452YG69"/>
<sequence length="46" mass="5330">RGFRCLIVVVVATSKLCERACVLYMLCFHRGQLKDIVKPDRFQGPY</sequence>
<dbReference type="Proteomes" id="UP000015105">
    <property type="component" value="Chromosome 1D"/>
</dbReference>
<name>A0A452YG69_AEGTS</name>
<dbReference type="Gramene" id="AET1Gv20405100.25">
    <property type="protein sequence ID" value="AET1Gv20405100.25"/>
    <property type="gene ID" value="AET1Gv20405100"/>
</dbReference>
<proteinExistence type="predicted"/>
<evidence type="ECO:0000313" key="2">
    <source>
        <dbReference type="Proteomes" id="UP000015105"/>
    </source>
</evidence>
<organism evidence="1 2">
    <name type="scientific">Aegilops tauschii subsp. strangulata</name>
    <name type="common">Goatgrass</name>
    <dbReference type="NCBI Taxonomy" id="200361"/>
    <lineage>
        <taxon>Eukaryota</taxon>
        <taxon>Viridiplantae</taxon>
        <taxon>Streptophyta</taxon>
        <taxon>Embryophyta</taxon>
        <taxon>Tracheophyta</taxon>
        <taxon>Spermatophyta</taxon>
        <taxon>Magnoliopsida</taxon>
        <taxon>Liliopsida</taxon>
        <taxon>Poales</taxon>
        <taxon>Poaceae</taxon>
        <taxon>BOP clade</taxon>
        <taxon>Pooideae</taxon>
        <taxon>Triticodae</taxon>
        <taxon>Triticeae</taxon>
        <taxon>Triticinae</taxon>
        <taxon>Aegilops</taxon>
    </lineage>
</organism>
<evidence type="ECO:0000313" key="1">
    <source>
        <dbReference type="EnsemblPlants" id="AET1Gv20405100.25"/>
    </source>
</evidence>
<reference evidence="1" key="5">
    <citation type="journal article" date="2021" name="G3 (Bethesda)">
        <title>Aegilops tauschii genome assembly Aet v5.0 features greater sequence contiguity and improved annotation.</title>
        <authorList>
            <person name="Wang L."/>
            <person name="Zhu T."/>
            <person name="Rodriguez J.C."/>
            <person name="Deal K.R."/>
            <person name="Dubcovsky J."/>
            <person name="McGuire P.E."/>
            <person name="Lux T."/>
            <person name="Spannagl M."/>
            <person name="Mayer K.F.X."/>
            <person name="Baldrich P."/>
            <person name="Meyers B.C."/>
            <person name="Huo N."/>
            <person name="Gu Y.Q."/>
            <person name="Zhou H."/>
            <person name="Devos K.M."/>
            <person name="Bennetzen J.L."/>
            <person name="Unver T."/>
            <person name="Budak H."/>
            <person name="Gulick P.J."/>
            <person name="Galiba G."/>
            <person name="Kalapos B."/>
            <person name="Nelson D.R."/>
            <person name="Li P."/>
            <person name="You F.M."/>
            <person name="Luo M.C."/>
            <person name="Dvorak J."/>
        </authorList>
    </citation>
    <scope>NUCLEOTIDE SEQUENCE [LARGE SCALE GENOMIC DNA]</scope>
    <source>
        <strain evidence="1">cv. AL8/78</strain>
    </source>
</reference>
<protein>
    <submittedName>
        <fullName evidence="1">Uncharacterized protein</fullName>
    </submittedName>
</protein>
<dbReference type="EnsemblPlants" id="AET1Gv20405100.25">
    <property type="protein sequence ID" value="AET1Gv20405100.25"/>
    <property type="gene ID" value="AET1Gv20405100"/>
</dbReference>
<reference evidence="2" key="2">
    <citation type="journal article" date="2017" name="Nat. Plants">
        <title>The Aegilops tauschii genome reveals multiple impacts of transposons.</title>
        <authorList>
            <person name="Zhao G."/>
            <person name="Zou C."/>
            <person name="Li K."/>
            <person name="Wang K."/>
            <person name="Li T."/>
            <person name="Gao L."/>
            <person name="Zhang X."/>
            <person name="Wang H."/>
            <person name="Yang Z."/>
            <person name="Liu X."/>
            <person name="Jiang W."/>
            <person name="Mao L."/>
            <person name="Kong X."/>
            <person name="Jiao Y."/>
            <person name="Jia J."/>
        </authorList>
    </citation>
    <scope>NUCLEOTIDE SEQUENCE [LARGE SCALE GENOMIC DNA]</scope>
    <source>
        <strain evidence="2">cv. AL8/78</strain>
    </source>
</reference>
<reference evidence="1" key="3">
    <citation type="journal article" date="2017" name="Nature">
        <title>Genome sequence of the progenitor of the wheat D genome Aegilops tauschii.</title>
        <authorList>
            <person name="Luo M.C."/>
            <person name="Gu Y.Q."/>
            <person name="Puiu D."/>
            <person name="Wang H."/>
            <person name="Twardziok S.O."/>
            <person name="Deal K.R."/>
            <person name="Huo N."/>
            <person name="Zhu T."/>
            <person name="Wang L."/>
            <person name="Wang Y."/>
            <person name="McGuire P.E."/>
            <person name="Liu S."/>
            <person name="Long H."/>
            <person name="Ramasamy R.K."/>
            <person name="Rodriguez J.C."/>
            <person name="Van S.L."/>
            <person name="Yuan L."/>
            <person name="Wang Z."/>
            <person name="Xia Z."/>
            <person name="Xiao L."/>
            <person name="Anderson O.D."/>
            <person name="Ouyang S."/>
            <person name="Liang Y."/>
            <person name="Zimin A.V."/>
            <person name="Pertea G."/>
            <person name="Qi P."/>
            <person name="Bennetzen J.L."/>
            <person name="Dai X."/>
            <person name="Dawson M.W."/>
            <person name="Muller H.G."/>
            <person name="Kugler K."/>
            <person name="Rivarola-Duarte L."/>
            <person name="Spannagl M."/>
            <person name="Mayer K.F.X."/>
            <person name="Lu F.H."/>
            <person name="Bevan M.W."/>
            <person name="Leroy P."/>
            <person name="Li P."/>
            <person name="You F.M."/>
            <person name="Sun Q."/>
            <person name="Liu Z."/>
            <person name="Lyons E."/>
            <person name="Wicker T."/>
            <person name="Salzberg S.L."/>
            <person name="Devos K.M."/>
            <person name="Dvorak J."/>
        </authorList>
    </citation>
    <scope>NUCLEOTIDE SEQUENCE [LARGE SCALE GENOMIC DNA]</scope>
    <source>
        <strain evidence="1">cv. AL8/78</strain>
    </source>
</reference>
<accession>A0A452YG69</accession>
<reference evidence="2" key="1">
    <citation type="journal article" date="2014" name="Science">
        <title>Ancient hybridizations among the ancestral genomes of bread wheat.</title>
        <authorList>
            <consortium name="International Wheat Genome Sequencing Consortium,"/>
            <person name="Marcussen T."/>
            <person name="Sandve S.R."/>
            <person name="Heier L."/>
            <person name="Spannagl M."/>
            <person name="Pfeifer M."/>
            <person name="Jakobsen K.S."/>
            <person name="Wulff B.B."/>
            <person name="Steuernagel B."/>
            <person name="Mayer K.F."/>
            <person name="Olsen O.A."/>
        </authorList>
    </citation>
    <scope>NUCLEOTIDE SEQUENCE [LARGE SCALE GENOMIC DNA]</scope>
    <source>
        <strain evidence="2">cv. AL8/78</strain>
    </source>
</reference>
<reference evidence="1" key="4">
    <citation type="submission" date="2019-03" db="UniProtKB">
        <authorList>
            <consortium name="EnsemblPlants"/>
        </authorList>
    </citation>
    <scope>IDENTIFICATION</scope>
</reference>
<keyword evidence="2" id="KW-1185">Reference proteome</keyword>